<dbReference type="Proteomes" id="UP001254257">
    <property type="component" value="Unassembled WGS sequence"/>
</dbReference>
<reference evidence="1 2" key="1">
    <citation type="submission" date="2023-09" db="EMBL/GenBank/DDBJ databases">
        <title>Whole genome shotgun sequencing (WGS) of Bosea sp. ZW T0_25, isolated from stored onions (Allium cepa).</title>
        <authorList>
            <person name="Stoll D.A."/>
            <person name="Huch M."/>
        </authorList>
    </citation>
    <scope>NUCLEOTIDE SEQUENCE [LARGE SCALE GENOMIC DNA]</scope>
    <source>
        <strain evidence="1 2">ZW T0_25</strain>
    </source>
</reference>
<dbReference type="Pfam" id="PF15931">
    <property type="entry name" value="DUF4747"/>
    <property type="match status" value="1"/>
</dbReference>
<evidence type="ECO:0000313" key="2">
    <source>
        <dbReference type="Proteomes" id="UP001254257"/>
    </source>
</evidence>
<keyword evidence="2" id="KW-1185">Reference proteome</keyword>
<gene>
    <name evidence="1" type="ORF">RKE40_06725</name>
</gene>
<dbReference type="EMBL" id="JAWDID010000007">
    <property type="protein sequence ID" value="MDU0339565.1"/>
    <property type="molecule type" value="Genomic_DNA"/>
</dbReference>
<sequence>MTRVLKLGVLNIVASPHPEGIYRELLAVAASGEAQARGSDYARITRPRDEGDGILSGRILIYANIDKDSPWLDIETGEELTEEDLDEISIPDKARPNFKSFIYVFDEKNHLLYFETVNEFGKGLGISTAYRAIARLLGEDRTSQLETAVEVTVVPEEDAVDRILNMPGLKRLFIRINAPNPEDFEDKKLEVLRDLEANHAKRVDLNYVKAAGAESLTPTEEVRQLAQIGAENGYVKGESNGDGQPDELSTKALPKTIALPMEKDAGVLARMLGYVRNQGRRRQAQRP</sequence>
<dbReference type="InterPro" id="IPR031832">
    <property type="entry name" value="DUF4747"/>
</dbReference>
<organism evidence="1 2">
    <name type="scientific">Bosea rubneri</name>
    <dbReference type="NCBI Taxonomy" id="3075434"/>
    <lineage>
        <taxon>Bacteria</taxon>
        <taxon>Pseudomonadati</taxon>
        <taxon>Pseudomonadota</taxon>
        <taxon>Alphaproteobacteria</taxon>
        <taxon>Hyphomicrobiales</taxon>
        <taxon>Boseaceae</taxon>
        <taxon>Bosea</taxon>
    </lineage>
</organism>
<comment type="caution">
    <text evidence="1">The sequence shown here is derived from an EMBL/GenBank/DDBJ whole genome shotgun (WGS) entry which is preliminary data.</text>
</comment>
<evidence type="ECO:0000313" key="1">
    <source>
        <dbReference type="EMBL" id="MDU0339565.1"/>
    </source>
</evidence>
<proteinExistence type="predicted"/>
<name>A0ABU3S444_9HYPH</name>
<accession>A0ABU3S444</accession>
<protein>
    <submittedName>
        <fullName evidence="1">DUF4747 family protein</fullName>
    </submittedName>
</protein>
<dbReference type="RefSeq" id="WP_316017468.1">
    <property type="nucleotide sequence ID" value="NZ_JAWDID010000007.1"/>
</dbReference>